<reference evidence="4" key="1">
    <citation type="submission" date="2022-07" db="EMBL/GenBank/DDBJ databases">
        <title>Genome Sequence of Leucocoprinus birnbaumii.</title>
        <authorList>
            <person name="Buettner E."/>
        </authorList>
    </citation>
    <scope>NUCLEOTIDE SEQUENCE</scope>
    <source>
        <strain evidence="4">VT141</strain>
    </source>
</reference>
<dbReference type="InterPro" id="IPR027417">
    <property type="entry name" value="P-loop_NTPase"/>
</dbReference>
<accession>A0AAD5W4C8</accession>
<dbReference type="Proteomes" id="UP001213000">
    <property type="component" value="Unassembled WGS sequence"/>
</dbReference>
<dbReference type="Pfam" id="PF24883">
    <property type="entry name" value="NPHP3_N"/>
    <property type="match status" value="1"/>
</dbReference>
<proteinExistence type="predicted"/>
<evidence type="ECO:0000256" key="2">
    <source>
        <dbReference type="SAM" id="MobiDB-lite"/>
    </source>
</evidence>
<feature type="region of interest" description="Disordered" evidence="2">
    <location>
        <begin position="1"/>
        <end position="35"/>
    </location>
</feature>
<evidence type="ECO:0000259" key="3">
    <source>
        <dbReference type="PROSITE" id="PS50837"/>
    </source>
</evidence>
<dbReference type="AlphaFoldDB" id="A0AAD5W4C8"/>
<comment type="caution">
    <text evidence="4">The sequence shown here is derived from an EMBL/GenBank/DDBJ whole genome shotgun (WGS) entry which is preliminary data.</text>
</comment>
<dbReference type="EMBL" id="JANIEX010000001">
    <property type="protein sequence ID" value="KAJ3577033.1"/>
    <property type="molecule type" value="Genomic_DNA"/>
</dbReference>
<evidence type="ECO:0000256" key="1">
    <source>
        <dbReference type="ARBA" id="ARBA00022737"/>
    </source>
</evidence>
<protein>
    <recommendedName>
        <fullName evidence="3">NACHT domain-containing protein</fullName>
    </recommendedName>
</protein>
<organism evidence="4 5">
    <name type="scientific">Leucocoprinus birnbaumii</name>
    <dbReference type="NCBI Taxonomy" id="56174"/>
    <lineage>
        <taxon>Eukaryota</taxon>
        <taxon>Fungi</taxon>
        <taxon>Dikarya</taxon>
        <taxon>Basidiomycota</taxon>
        <taxon>Agaricomycotina</taxon>
        <taxon>Agaricomycetes</taxon>
        <taxon>Agaricomycetidae</taxon>
        <taxon>Agaricales</taxon>
        <taxon>Agaricineae</taxon>
        <taxon>Agaricaceae</taxon>
        <taxon>Leucocoprinus</taxon>
    </lineage>
</organism>
<dbReference type="Gene3D" id="3.40.50.300">
    <property type="entry name" value="P-loop containing nucleotide triphosphate hydrolases"/>
    <property type="match status" value="1"/>
</dbReference>
<dbReference type="SUPFAM" id="SSF52540">
    <property type="entry name" value="P-loop containing nucleoside triphosphate hydrolases"/>
    <property type="match status" value="1"/>
</dbReference>
<keyword evidence="5" id="KW-1185">Reference proteome</keyword>
<gene>
    <name evidence="4" type="ORF">NP233_g43</name>
</gene>
<keyword evidence="1" id="KW-0677">Repeat</keyword>
<dbReference type="PANTHER" id="PTHR10039">
    <property type="entry name" value="AMELOGENIN"/>
    <property type="match status" value="1"/>
</dbReference>
<dbReference type="InterPro" id="IPR056884">
    <property type="entry name" value="NPHP3-like_N"/>
</dbReference>
<name>A0AAD5W4C8_9AGAR</name>
<evidence type="ECO:0000313" key="4">
    <source>
        <dbReference type="EMBL" id="KAJ3577033.1"/>
    </source>
</evidence>
<dbReference type="InterPro" id="IPR007111">
    <property type="entry name" value="NACHT_NTPase"/>
</dbReference>
<dbReference type="PANTHER" id="PTHR10039:SF14">
    <property type="entry name" value="NACHT DOMAIN-CONTAINING PROTEIN"/>
    <property type="match status" value="1"/>
</dbReference>
<sequence>MDQLRKVPRPVGSESPGPTRADALPFNSGDASGDESQAYSKSAAGIRNGGFFYAVRLLATKAVAQASLDSSARHPPPRCHPQTRTKIRKDISHWLCNSARASNFLWLYGPAGAGKTAIAQTIGELCLKEGWLGAAFFFSRLSQRDDPERVVPSLAYQFAVTYERYRGILDHLLANDPLILEKAFPVQFEQLLAQPLIKVFGDSSSSVVIIVDGLDECRGDPAQRELISLIFNFATTCHRNHIPVLWIISSRPEWQIVSTLVKLDPSSTCQRIRLSIGDEESQKDLCKYLRTGFDEIRERLSQVLGDVAVHWPKEEQMLVLEDKASGLFIFGDTLLKFIGDEDISNPVAQLDLCLAFLQGNRVPITANPLDPLASLYRGIMQTVHSRALHTTLQILYSKDRALGWLSAWRGKPNTPNNKFMLDYLSRSSDSQSYKWVLSLSNMTLQHIYFQLSATEMHHAVEELGAVDLGDLFLFHCAHPHFKTFLLNLETWQRDSKTSNTPFLRTTPQNPIDHQLSNMYSDLLDWPGMKKLDLGIMTTTPFSAWEFHFMNLDDIGPDSKHPPRSDARRYNCIARSLWFSTPMYFFLGRGENACLVIATQMGLTTEGHLTRAFQEIREYFDIRQPWPSRSHLQLIASTTIRKRSQLTLGVYSLMAYISDRREGNPVHRLDEIICMISSNRTTGLGSYSKSIMSSHYVPFDQFLNQLLLHVPPLQLVTARRIILFLECLRPFHYYFGRLQGPFTFSIQTVASFLDLEEVDVNRALRYLHPIVFRCPEIGNWSIRDRLMFLIPGMEAQSYEYGQPKTFPRLVTDSETWINGVEKYVTWVNTVIVGFESSRLSTSNGNYQIYFSDSASSYRAFLVAAQVTGGELDHEWTLTCLLDSCWVAFGNCPDSVSSTVIKQLRDLQLCHLHLQPTLLTVRRLDADRSAFLWCVNQLHAQNAGNTDKVLRIVRTACQSLVDRRLFSKLKHFSLMYTEAAFPLKLQRVFSDSDDKPLTRFHTVTLHHPSSLEMEENADDYKWEVFLLGFGVNTCMVVVRAETGVAEFPTGGLTV</sequence>
<evidence type="ECO:0000313" key="5">
    <source>
        <dbReference type="Proteomes" id="UP001213000"/>
    </source>
</evidence>
<dbReference type="PROSITE" id="PS50837">
    <property type="entry name" value="NACHT"/>
    <property type="match status" value="1"/>
</dbReference>
<feature type="domain" description="NACHT" evidence="3">
    <location>
        <begin position="103"/>
        <end position="252"/>
    </location>
</feature>